<reference evidence="1" key="1">
    <citation type="submission" date="2009-10" db="EMBL/GenBank/DDBJ databases">
        <title>Diversity of trophic interactions inside an arsenic-rich microbial ecosystem.</title>
        <authorList>
            <person name="Bertin P.N."/>
            <person name="Heinrich-Salmeron A."/>
            <person name="Pelletier E."/>
            <person name="Goulhen-Chollet F."/>
            <person name="Arsene-Ploetze F."/>
            <person name="Gallien S."/>
            <person name="Calteau A."/>
            <person name="Vallenet D."/>
            <person name="Casiot C."/>
            <person name="Chane-Woon-Ming B."/>
            <person name="Giloteaux L."/>
            <person name="Barakat M."/>
            <person name="Bonnefoy V."/>
            <person name="Bruneel O."/>
            <person name="Chandler M."/>
            <person name="Cleiss J."/>
            <person name="Duran R."/>
            <person name="Elbaz-Poulichet F."/>
            <person name="Fonknechten N."/>
            <person name="Lauga B."/>
            <person name="Mornico D."/>
            <person name="Ortet P."/>
            <person name="Schaeffer C."/>
            <person name="Siguier P."/>
            <person name="Alexander Thil Smith A."/>
            <person name="Van Dorsselaer A."/>
            <person name="Weissenbach J."/>
            <person name="Medigue C."/>
            <person name="Le Paslier D."/>
        </authorList>
    </citation>
    <scope>NUCLEOTIDE SEQUENCE</scope>
</reference>
<dbReference type="EMBL" id="CABP01000120">
    <property type="protein sequence ID" value="CBI05504.1"/>
    <property type="molecule type" value="Genomic_DNA"/>
</dbReference>
<proteinExistence type="predicted"/>
<accession>E6QE94</accession>
<sequence>MAGDAAGGEGGGFGRPCFAGCVPAWRAEGPLDDSRDAFRCRSIGGIFARGTAAGAGAGGDGGILTIRKAEGAAAVLVTSWRMMR</sequence>
<organism evidence="1">
    <name type="scientific">mine drainage metagenome</name>
    <dbReference type="NCBI Taxonomy" id="410659"/>
    <lineage>
        <taxon>unclassified sequences</taxon>
        <taxon>metagenomes</taxon>
        <taxon>ecological metagenomes</taxon>
    </lineage>
</organism>
<evidence type="ECO:0000313" key="1">
    <source>
        <dbReference type="EMBL" id="CBI05504.1"/>
    </source>
</evidence>
<protein>
    <submittedName>
        <fullName evidence="1">Uncharacterized protein</fullName>
    </submittedName>
</protein>
<comment type="caution">
    <text evidence="1">The sequence shown here is derived from an EMBL/GenBank/DDBJ whole genome shotgun (WGS) entry which is preliminary data.</text>
</comment>
<name>E6QE94_9ZZZZ</name>
<gene>
    <name evidence="1" type="ORF">CARN5_0986</name>
</gene>
<dbReference type="AlphaFoldDB" id="E6QE94"/>